<dbReference type="Proteomes" id="UP000001304">
    <property type="component" value="Chromosome"/>
</dbReference>
<evidence type="ECO:0000313" key="6">
    <source>
        <dbReference type="Proteomes" id="UP000001304"/>
    </source>
</evidence>
<keyword evidence="6" id="KW-1185">Reference proteome</keyword>
<dbReference type="InterPro" id="IPR049516">
    <property type="entry name" value="FAD-depend_C"/>
</dbReference>
<dbReference type="AlphaFoldDB" id="E0SRV8"/>
<name>E0SRV8_IGNAA</name>
<keyword evidence="1" id="KW-0285">Flavoprotein</keyword>
<dbReference type="InterPro" id="IPR003953">
    <property type="entry name" value="FAD-dep_OxRdtase_2_FAD-bd"/>
</dbReference>
<dbReference type="InterPro" id="IPR028348">
    <property type="entry name" value="FAD-binding_protein"/>
</dbReference>
<dbReference type="InterPro" id="IPR036188">
    <property type="entry name" value="FAD/NAD-bd_sf"/>
</dbReference>
<accession>E0SRV8</accession>
<dbReference type="Gene3D" id="3.50.50.60">
    <property type="entry name" value="FAD/NAD(P)-binding domain"/>
    <property type="match status" value="2"/>
</dbReference>
<dbReference type="PIRSF" id="PIRSF038984">
    <property type="entry name" value="FAD_binding_protein"/>
    <property type="match status" value="1"/>
</dbReference>
<dbReference type="GO" id="GO:0016491">
    <property type="term" value="F:oxidoreductase activity"/>
    <property type="evidence" value="ECO:0007669"/>
    <property type="project" value="UniProtKB-KW"/>
</dbReference>
<dbReference type="Pfam" id="PF00890">
    <property type="entry name" value="FAD_binding_2"/>
    <property type="match status" value="1"/>
</dbReference>
<dbReference type="SUPFAM" id="SSF51905">
    <property type="entry name" value="FAD/NAD(P)-binding domain"/>
    <property type="match status" value="1"/>
</dbReference>
<organism evidence="5 6">
    <name type="scientific">Ignisphaera aggregans (strain DSM 17230 / JCM 13409 / AQ1.S1)</name>
    <dbReference type="NCBI Taxonomy" id="583356"/>
    <lineage>
        <taxon>Archaea</taxon>
        <taxon>Thermoproteota</taxon>
        <taxon>Thermoprotei</taxon>
        <taxon>Desulfurococcales</taxon>
        <taxon>Desulfurococcaceae</taxon>
        <taxon>Ignisphaera</taxon>
    </lineage>
</organism>
<reference evidence="5 6" key="1">
    <citation type="journal article" date="2010" name="Stand. Genomic Sci.">
        <title>Complete genome sequence of Ignisphaera aggregans type strain (AQ1.S1).</title>
        <authorList>
            <person name="Goker M."/>
            <person name="Held B."/>
            <person name="Lapidus A."/>
            <person name="Nolan M."/>
            <person name="Spring S."/>
            <person name="Yasawong M."/>
            <person name="Lucas S."/>
            <person name="Glavina Del Rio T."/>
            <person name="Tice H."/>
            <person name="Cheng J.F."/>
            <person name="Goodwin L."/>
            <person name="Tapia R."/>
            <person name="Pitluck S."/>
            <person name="Liolios K."/>
            <person name="Ivanova N."/>
            <person name="Mavromatis K."/>
            <person name="Mikhailova N."/>
            <person name="Pati A."/>
            <person name="Chen A."/>
            <person name="Palaniappan K."/>
            <person name="Brambilla E."/>
            <person name="Land M."/>
            <person name="Hauser L."/>
            <person name="Chang Y.J."/>
            <person name="Jeffries C.D."/>
            <person name="Brettin T."/>
            <person name="Detter J.C."/>
            <person name="Han C."/>
            <person name="Rohde M."/>
            <person name="Sikorski J."/>
            <person name="Woyke T."/>
            <person name="Bristow J."/>
            <person name="Eisen J.A."/>
            <person name="Markowitz V."/>
            <person name="Hugenholtz P."/>
            <person name="Kyrpides N.C."/>
            <person name="Klenk H.P."/>
        </authorList>
    </citation>
    <scope>NUCLEOTIDE SEQUENCE [LARGE SCALE GENOMIC DNA]</scope>
    <source>
        <strain evidence="6">DSM 17230 / JCM 13409 / AQ1.S1</strain>
    </source>
</reference>
<proteinExistence type="predicted"/>
<dbReference type="BioCyc" id="IAGG583356:GHAH-1679-MONOMER"/>
<dbReference type="PANTHER" id="PTHR43106">
    <property type="entry name" value="DEHYDROGENASE-RELATED"/>
    <property type="match status" value="1"/>
</dbReference>
<dbReference type="EMBL" id="CP002098">
    <property type="protein sequence ID" value="ADM28489.1"/>
    <property type="molecule type" value="Genomic_DNA"/>
</dbReference>
<sequence length="488" mass="53798">MEKSYDVVIVGGGVAGLFAAYELALYSNGKLRIAIVEQGSSNPFRTCPMFNLKRLSRDRECAMCKPCSILTGIGGAITFSSGTMNLRPDIGGDIDKLIGSWEEAEKLIMYVDSVLVKFGAPENIYRIDQEQSAELERLAARAGAKFVPTPQRHIGSENMPKVINSMKMFLEERGVAIYDYTTAIDIEPTGDRYIVKCSRNSENIDLVARYIVIAPGRVGAEWFSELAKRRGIDVEPGPLDIGVRVEVPAYITEPITKIVRDPKIIMYTKSYDDKVRTFCTNPYGFVVEERYTDGSVGVNGESFVGIKTKNTNFALLVTLRLTDPFEDTIAYGKSIARLATKLGGGKPIIQRFGDLEAGRRSTWGRIERSVVEPTLKSVTPGDIAMAYPYRVIVNIIEALKRLDTLMPGVASQQTLLYAPEIKFYSLRARVNRELETNLKGVFVAGDGVGLSRGMNGAAATGVIAARAILRREGIDIDRIVDEISTKQF</sequence>
<feature type="domain" description="FAD-dependent protein C-terminal" evidence="4">
    <location>
        <begin position="268"/>
        <end position="420"/>
    </location>
</feature>
<gene>
    <name evidence="5" type="ordered locus">Igag_1692</name>
</gene>
<dbReference type="KEGG" id="iag:Igag_1692"/>
<evidence type="ECO:0000313" key="5">
    <source>
        <dbReference type="EMBL" id="ADM28489.1"/>
    </source>
</evidence>
<dbReference type="PANTHER" id="PTHR43106:SF1">
    <property type="entry name" value="DEHYDROGENASE-RELATED"/>
    <property type="match status" value="1"/>
</dbReference>
<feature type="domain" description="FAD-dependent oxidoreductase 2 FAD-binding" evidence="3">
    <location>
        <begin position="6"/>
        <end position="41"/>
    </location>
</feature>
<evidence type="ECO:0000256" key="2">
    <source>
        <dbReference type="ARBA" id="ARBA00023002"/>
    </source>
</evidence>
<dbReference type="STRING" id="583356.Igag_1692"/>
<evidence type="ECO:0000259" key="4">
    <source>
        <dbReference type="Pfam" id="PF21688"/>
    </source>
</evidence>
<protein>
    <submittedName>
        <fullName evidence="5">FAD dependent oxidoreductase</fullName>
    </submittedName>
</protein>
<keyword evidence="2" id="KW-0560">Oxidoreductase</keyword>
<dbReference type="Pfam" id="PF21688">
    <property type="entry name" value="FAD-depend_C"/>
    <property type="match status" value="1"/>
</dbReference>
<evidence type="ECO:0000256" key="1">
    <source>
        <dbReference type="ARBA" id="ARBA00022630"/>
    </source>
</evidence>
<dbReference type="HOGENOM" id="CLU_046973_1_0_2"/>
<evidence type="ECO:0000259" key="3">
    <source>
        <dbReference type="Pfam" id="PF00890"/>
    </source>
</evidence>